<accession>A0A0M0JYM3</accession>
<dbReference type="PANTHER" id="PTHR33050:SF7">
    <property type="entry name" value="RIBONUCLEASE H"/>
    <property type="match status" value="1"/>
</dbReference>
<evidence type="ECO:0000313" key="2">
    <source>
        <dbReference type="Proteomes" id="UP000037460"/>
    </source>
</evidence>
<dbReference type="InterPro" id="IPR052055">
    <property type="entry name" value="Hepadnavirus_pol/RT"/>
</dbReference>
<proteinExistence type="predicted"/>
<name>A0A0M0JYM3_9EUKA</name>
<evidence type="ECO:0000313" key="1">
    <source>
        <dbReference type="EMBL" id="KOO31751.1"/>
    </source>
</evidence>
<dbReference type="EMBL" id="JWZX01001941">
    <property type="protein sequence ID" value="KOO31751.1"/>
    <property type="molecule type" value="Genomic_DNA"/>
</dbReference>
<comment type="caution">
    <text evidence="1">The sequence shown here is derived from an EMBL/GenBank/DDBJ whole genome shotgun (WGS) entry which is preliminary data.</text>
</comment>
<protein>
    <submittedName>
        <fullName evidence="1">Uncharacterized protein</fullName>
    </submittedName>
</protein>
<dbReference type="AlphaFoldDB" id="A0A0M0JYM3"/>
<keyword evidence="2" id="KW-1185">Reference proteome</keyword>
<reference evidence="2" key="1">
    <citation type="journal article" date="2015" name="PLoS Genet.">
        <title>Genome Sequence and Transcriptome Analyses of Chrysochromulina tobin: Metabolic Tools for Enhanced Algal Fitness in the Prominent Order Prymnesiales (Haptophyceae).</title>
        <authorList>
            <person name="Hovde B.T."/>
            <person name="Deodato C.R."/>
            <person name="Hunsperger H.M."/>
            <person name="Ryken S.A."/>
            <person name="Yost W."/>
            <person name="Jha R.K."/>
            <person name="Patterson J."/>
            <person name="Monnat R.J. Jr."/>
            <person name="Barlow S.B."/>
            <person name="Starkenburg S.R."/>
            <person name="Cattolico R.A."/>
        </authorList>
    </citation>
    <scope>NUCLEOTIDE SEQUENCE</scope>
    <source>
        <strain evidence="2">CCMP291</strain>
    </source>
</reference>
<dbReference type="Proteomes" id="UP000037460">
    <property type="component" value="Unassembled WGS sequence"/>
</dbReference>
<dbReference type="PANTHER" id="PTHR33050">
    <property type="entry name" value="REVERSE TRANSCRIPTASE DOMAIN-CONTAINING PROTEIN"/>
    <property type="match status" value="1"/>
</dbReference>
<organism evidence="1 2">
    <name type="scientific">Chrysochromulina tobinii</name>
    <dbReference type="NCBI Taxonomy" id="1460289"/>
    <lineage>
        <taxon>Eukaryota</taxon>
        <taxon>Haptista</taxon>
        <taxon>Haptophyta</taxon>
        <taxon>Prymnesiophyceae</taxon>
        <taxon>Prymnesiales</taxon>
        <taxon>Chrysochromulinaceae</taxon>
        <taxon>Chrysochromulina</taxon>
    </lineage>
</organism>
<feature type="non-terminal residue" evidence="1">
    <location>
        <position position="877"/>
    </location>
</feature>
<gene>
    <name evidence="1" type="ORF">Ctob_016372</name>
</gene>
<dbReference type="OrthoDB" id="3254696at2759"/>
<sequence length="877" mass="96717">MLPAARPFEWDLRPWATGGAAVPTRPSSFHSHRGPTSIDVEKLYAEWTTGGRASSFPDEAVIGEVLNGISDDVPALEGSFLCAPHTGALQFFEQAETRVKAGITAGWSSAHGELPFWPLRVDPYGLVDESARAGKPKYRLTNDHSWPPPATIPIPESIDYLKSLNDAMDRSQWPEAKLIRVHEIAEAAAILQSSGAPVKAAATDAVAYYKQFGRQAREFHRNCAVTADGFVVDERCCFGSAADATKCSRFSNLLVYRARKALREFDEAHPSRDQGVLAWLESRARRAEALGCSDDEIAERWATLFALGMYIDDSGIVSIDDLVFDRDGAPVTRDGVQMRRAMMHFEVLKASMHELGLETCKEQPPSENLELLGVMLSLSEQRMRLAPGKRVKYAAMARDVVALKVVERETLLELLGRLNFAATFYPMGRQWLHAPWRALRAQYRTANGDVVVSAAIRAQLSRWILELENPDHEGVPTGTARAFPGAADPSALAIYADAALECADAGFCAWTVLGDELIYVQGEWTADERRDALICDLELAASTFGLVALTPESGRSFVYSFTDNVNAKAAMRSATPKTELMQTFCRARVDWLIDNRVAEAAERITSAANLWADLGSRGKLAEMLEQAHALGLSTRRVQIPPGWREMLRKQVASLDAAAKQTDASRSALRKGFVDRALAGGPRSRSTGVRWFVKYCLYGRGTLPFTSLSRDSPLAAKLEAEQLLMDFAIWLAICRPSGRPISAKSISKYLGQVRLWHLEEYRTDIIGELDLSQLKAVVKGIARCVSQPPALDRWGVRTQDLAKAIEQCLHPMSRTDANWAAGLTVAFCGLLRGAEFSLQEGETFNPLRHLTRADVKFFSKEGVEYAILRMRPAKKAGA</sequence>